<name>A0A2T6BQA7_9BACL</name>
<dbReference type="EMBL" id="QBKR01000018">
    <property type="protein sequence ID" value="PTX58222.1"/>
    <property type="molecule type" value="Genomic_DNA"/>
</dbReference>
<evidence type="ECO:0000256" key="1">
    <source>
        <dbReference type="SAM" id="Phobius"/>
    </source>
</evidence>
<organism evidence="2 3">
    <name type="scientific">Melghirimyces profundicolus</name>
    <dbReference type="NCBI Taxonomy" id="1242148"/>
    <lineage>
        <taxon>Bacteria</taxon>
        <taxon>Bacillati</taxon>
        <taxon>Bacillota</taxon>
        <taxon>Bacilli</taxon>
        <taxon>Bacillales</taxon>
        <taxon>Thermoactinomycetaceae</taxon>
        <taxon>Melghirimyces</taxon>
    </lineage>
</organism>
<reference evidence="2 3" key="1">
    <citation type="submission" date="2018-04" db="EMBL/GenBank/DDBJ databases">
        <title>Genomic Encyclopedia of Archaeal and Bacterial Type Strains, Phase II (KMG-II): from individual species to whole genera.</title>
        <authorList>
            <person name="Goeker M."/>
        </authorList>
    </citation>
    <scope>NUCLEOTIDE SEQUENCE [LARGE SCALE GENOMIC DNA]</scope>
    <source>
        <strain evidence="2 3">DSM 45787</strain>
    </source>
</reference>
<dbReference type="Proteomes" id="UP000244240">
    <property type="component" value="Unassembled WGS sequence"/>
</dbReference>
<proteinExistence type="predicted"/>
<feature type="transmembrane region" description="Helical" evidence="1">
    <location>
        <begin position="114"/>
        <end position="137"/>
    </location>
</feature>
<feature type="transmembrane region" description="Helical" evidence="1">
    <location>
        <begin position="149"/>
        <end position="173"/>
    </location>
</feature>
<dbReference type="InterPro" id="IPR002798">
    <property type="entry name" value="SpoIIM-like"/>
</dbReference>
<protein>
    <submittedName>
        <fullName evidence="2">Stage II sporulation protein M</fullName>
    </submittedName>
</protein>
<keyword evidence="3" id="KW-1185">Reference proteome</keyword>
<dbReference type="Pfam" id="PF01944">
    <property type="entry name" value="SpoIIM"/>
    <property type="match status" value="1"/>
</dbReference>
<dbReference type="AlphaFoldDB" id="A0A2T6BQA7"/>
<comment type="caution">
    <text evidence="2">The sequence shown here is derived from an EMBL/GenBank/DDBJ whole genome shotgun (WGS) entry which is preliminary data.</text>
</comment>
<feature type="transmembrane region" description="Helical" evidence="1">
    <location>
        <begin position="29"/>
        <end position="46"/>
    </location>
</feature>
<dbReference type="PANTHER" id="PTHR35337:SF1">
    <property type="entry name" value="SLR1478 PROTEIN"/>
    <property type="match status" value="1"/>
</dbReference>
<evidence type="ECO:0000313" key="2">
    <source>
        <dbReference type="EMBL" id="PTX58222.1"/>
    </source>
</evidence>
<gene>
    <name evidence="2" type="ORF">C8P63_11896</name>
</gene>
<keyword evidence="1" id="KW-0472">Membrane</keyword>
<dbReference type="PANTHER" id="PTHR35337">
    <property type="entry name" value="SLR1478 PROTEIN"/>
    <property type="match status" value="1"/>
</dbReference>
<feature type="transmembrane region" description="Helical" evidence="1">
    <location>
        <begin position="83"/>
        <end position="107"/>
    </location>
</feature>
<keyword evidence="1" id="KW-0812">Transmembrane</keyword>
<keyword evidence="1" id="KW-1133">Transmembrane helix</keyword>
<dbReference type="OrthoDB" id="161024at2"/>
<sequence length="219" mass="24112">MRMVFISLQRGAPPLGRFWNAIRSEKRNITFAALVFVFFTLVGYFYHDLIGQWMKQAGVWDQFEQKAEAIQENPGLWNTFGLIFFNNLLASVSMIFLGIFLGIYPLLGLTFNGLLVGVVLGSVSQQAGISPLTLFATRILPHGVLELPAVIFAAAYGIRLGALVVRSLAALLSPSGLGERHRSAWRTFFARIPVLFGGVAVMLIVAALIESSLIVYFSK</sequence>
<accession>A0A2T6BQA7</accession>
<evidence type="ECO:0000313" key="3">
    <source>
        <dbReference type="Proteomes" id="UP000244240"/>
    </source>
</evidence>
<feature type="transmembrane region" description="Helical" evidence="1">
    <location>
        <begin position="194"/>
        <end position="217"/>
    </location>
</feature>